<dbReference type="EMBL" id="NTFI01000001">
    <property type="protein sequence ID" value="PHQ26528.1"/>
    <property type="molecule type" value="Genomic_DNA"/>
</dbReference>
<keyword evidence="4 8" id="KW-0472">Membrane</keyword>
<evidence type="ECO:0000256" key="5">
    <source>
        <dbReference type="ARBA" id="ARBA00023224"/>
    </source>
</evidence>
<dbReference type="PANTHER" id="PTHR32089:SF112">
    <property type="entry name" value="LYSOZYME-LIKE PROTEIN-RELATED"/>
    <property type="match status" value="1"/>
</dbReference>
<feature type="domain" description="Methyl-accepting transducer" evidence="9">
    <location>
        <begin position="395"/>
        <end position="631"/>
    </location>
</feature>
<dbReference type="SUPFAM" id="SSF58104">
    <property type="entry name" value="Methyl-accepting chemotaxis protein (MCP) signaling domain"/>
    <property type="match status" value="1"/>
</dbReference>
<protein>
    <submittedName>
        <fullName evidence="11">Chemotaxis protein</fullName>
    </submittedName>
</protein>
<evidence type="ECO:0000313" key="11">
    <source>
        <dbReference type="EMBL" id="PHQ26528.1"/>
    </source>
</evidence>
<feature type="transmembrane region" description="Helical" evidence="8">
    <location>
        <begin position="317"/>
        <end position="336"/>
    </location>
</feature>
<accession>A0A2G1VIF3</accession>
<evidence type="ECO:0000256" key="3">
    <source>
        <dbReference type="ARBA" id="ARBA00022989"/>
    </source>
</evidence>
<evidence type="ECO:0000256" key="7">
    <source>
        <dbReference type="PROSITE-ProRule" id="PRU00284"/>
    </source>
</evidence>
<feature type="domain" description="HAMP" evidence="10">
    <location>
        <begin position="338"/>
        <end position="390"/>
    </location>
</feature>
<sequence length="668" mass="72615">MNRISVIHRLYAGFGLLCVIIVCWGAFNISIMSSLSGTTDKLTSDVFPLSGLIQEMEAHRSETAKYAVEVVSADDQPALDDRSTKLSSSLNELRRSIDALTTSNSMAMFPALQSINVSARAQLDELRRSAETFVALKGRVLSVSEAVNAGLSEFLANNGEIKRTLVREGTEPAGRDIYIRDLFTTVMENLANIELLIMQMVSTEDARKLSAIVENLRFNTQTFEQDISALVDEVPRLEGLPPFVRTFLSAVNDEVGIISQYSGYRQSRLELEQAARKVDRTLTAMASGLDEAGRTVADRASASVFALDATAVNSEKLVYWLLPVVVLVALVTSIRLGRMISRPLQATQQHLAAMADGDYSRALEFPARGEFIDLKSSVNRLSEAMATVLGSLQQAGSDISVIASGNARFARDFNERIRNQSDELRAIAAAMTQMEASAREVAGSVRDTHNLVGEVNRQVEDNLTAAARGMDCVAGLESQAEQTAGKLRQLEQASFDIGRITEAIDDIANQTNLLALNAAIESARAGDAGRGFAVVADEVRGLARKTTESTDTIRNLVEDLQREASESVSSMDSSFDQLRSVRDLMANVSEGAGRIGSAMGRIHLGAEHIRHGMNEQENVSQVVARQVNDISASAVESLESIGELVTTCDRLEDSVSNIESLMARFWVH</sequence>
<reference evidence="11 12" key="1">
    <citation type="submission" date="2017-09" db="EMBL/GenBank/DDBJ databases">
        <title>The draft genome sequences of Marinobacter guineae M3B.</title>
        <authorList>
            <person name="Cao J."/>
        </authorList>
    </citation>
    <scope>NUCLEOTIDE SEQUENCE [LARGE SCALE GENOMIC DNA]</scope>
    <source>
        <strain evidence="11 12">M3B</strain>
    </source>
</reference>
<comment type="similarity">
    <text evidence="6">Belongs to the methyl-accepting chemotaxis (MCP) protein family.</text>
</comment>
<dbReference type="OrthoDB" id="9781845at2"/>
<dbReference type="Pfam" id="PF00672">
    <property type="entry name" value="HAMP"/>
    <property type="match status" value="1"/>
</dbReference>
<dbReference type="InterPro" id="IPR004089">
    <property type="entry name" value="MCPsignal_dom"/>
</dbReference>
<dbReference type="PROSITE" id="PS50885">
    <property type="entry name" value="HAMP"/>
    <property type="match status" value="1"/>
</dbReference>
<dbReference type="SMART" id="SM00283">
    <property type="entry name" value="MA"/>
    <property type="match status" value="1"/>
</dbReference>
<dbReference type="PANTHER" id="PTHR32089">
    <property type="entry name" value="METHYL-ACCEPTING CHEMOTAXIS PROTEIN MCPB"/>
    <property type="match status" value="1"/>
</dbReference>
<evidence type="ECO:0000256" key="6">
    <source>
        <dbReference type="ARBA" id="ARBA00029447"/>
    </source>
</evidence>
<feature type="transmembrane region" description="Helical" evidence="8">
    <location>
        <begin position="12"/>
        <end position="35"/>
    </location>
</feature>
<dbReference type="PROSITE" id="PS50111">
    <property type="entry name" value="CHEMOTAXIS_TRANSDUC_2"/>
    <property type="match status" value="1"/>
</dbReference>
<dbReference type="Pfam" id="PF00015">
    <property type="entry name" value="MCPsignal"/>
    <property type="match status" value="1"/>
</dbReference>
<dbReference type="FunFam" id="1.10.287.950:FF:000001">
    <property type="entry name" value="Methyl-accepting chemotaxis sensory transducer"/>
    <property type="match status" value="1"/>
</dbReference>
<dbReference type="SMART" id="SM00304">
    <property type="entry name" value="HAMP"/>
    <property type="match status" value="2"/>
</dbReference>
<evidence type="ECO:0000256" key="1">
    <source>
        <dbReference type="ARBA" id="ARBA00004141"/>
    </source>
</evidence>
<dbReference type="Proteomes" id="UP000229044">
    <property type="component" value="Unassembled WGS sequence"/>
</dbReference>
<keyword evidence="3 8" id="KW-1133">Transmembrane helix</keyword>
<dbReference type="InterPro" id="IPR003660">
    <property type="entry name" value="HAMP_dom"/>
</dbReference>
<proteinExistence type="inferred from homology"/>
<organism evidence="11 12">
    <name type="scientific">Marinobacter guineae</name>
    <dbReference type="NCBI Taxonomy" id="432303"/>
    <lineage>
        <taxon>Bacteria</taxon>
        <taxon>Pseudomonadati</taxon>
        <taxon>Pseudomonadota</taxon>
        <taxon>Gammaproteobacteria</taxon>
        <taxon>Pseudomonadales</taxon>
        <taxon>Marinobacteraceae</taxon>
        <taxon>Marinobacter</taxon>
    </lineage>
</organism>
<gene>
    <name evidence="11" type="ORF">CLH62_02740</name>
</gene>
<comment type="subcellular location">
    <subcellularLocation>
        <location evidence="1">Membrane</location>
        <topology evidence="1">Multi-pass membrane protein</topology>
    </subcellularLocation>
</comment>
<keyword evidence="2 8" id="KW-0812">Transmembrane</keyword>
<name>A0A2G1VIF3_9GAMM</name>
<evidence type="ECO:0000259" key="9">
    <source>
        <dbReference type="PROSITE" id="PS50111"/>
    </source>
</evidence>
<dbReference type="GO" id="GO:0006935">
    <property type="term" value="P:chemotaxis"/>
    <property type="evidence" value="ECO:0007669"/>
    <property type="project" value="UniProtKB-ARBA"/>
</dbReference>
<comment type="caution">
    <text evidence="11">The sequence shown here is derived from an EMBL/GenBank/DDBJ whole genome shotgun (WGS) entry which is preliminary data.</text>
</comment>
<dbReference type="GO" id="GO:0007165">
    <property type="term" value="P:signal transduction"/>
    <property type="evidence" value="ECO:0007669"/>
    <property type="project" value="UniProtKB-KW"/>
</dbReference>
<keyword evidence="5 7" id="KW-0807">Transducer</keyword>
<evidence type="ECO:0000256" key="4">
    <source>
        <dbReference type="ARBA" id="ARBA00023136"/>
    </source>
</evidence>
<evidence type="ECO:0000313" key="12">
    <source>
        <dbReference type="Proteomes" id="UP000229044"/>
    </source>
</evidence>
<dbReference type="RefSeq" id="WP_099616609.1">
    <property type="nucleotide sequence ID" value="NZ_KZ319339.1"/>
</dbReference>
<dbReference type="Gene3D" id="1.10.287.950">
    <property type="entry name" value="Methyl-accepting chemotaxis protein"/>
    <property type="match status" value="1"/>
</dbReference>
<evidence type="ECO:0000259" key="10">
    <source>
        <dbReference type="PROSITE" id="PS50885"/>
    </source>
</evidence>
<keyword evidence="12" id="KW-1185">Reference proteome</keyword>
<dbReference type="AlphaFoldDB" id="A0A2G1VIF3"/>
<evidence type="ECO:0000256" key="8">
    <source>
        <dbReference type="SAM" id="Phobius"/>
    </source>
</evidence>
<evidence type="ECO:0000256" key="2">
    <source>
        <dbReference type="ARBA" id="ARBA00022692"/>
    </source>
</evidence>
<dbReference type="GO" id="GO:0016020">
    <property type="term" value="C:membrane"/>
    <property type="evidence" value="ECO:0007669"/>
    <property type="project" value="UniProtKB-SubCell"/>
</dbReference>